<keyword evidence="4 8" id="KW-0401">Integrin</keyword>
<evidence type="ECO:0000256" key="6">
    <source>
        <dbReference type="ARBA" id="ARBA00023157"/>
    </source>
</evidence>
<keyword evidence="11" id="KW-1185">Reference proteome</keyword>
<proteinExistence type="inferred from homology"/>
<keyword evidence="3 8" id="KW-0812">Transmembrane</keyword>
<reference evidence="10 11" key="1">
    <citation type="submission" date="2023-05" db="EMBL/GenBank/DDBJ databases">
        <title>B98-5 Cell Line De Novo Hybrid Assembly: An Optical Mapping Approach.</title>
        <authorList>
            <person name="Kananen K."/>
            <person name="Auerbach J.A."/>
            <person name="Kautto E."/>
            <person name="Blachly J.S."/>
        </authorList>
    </citation>
    <scope>NUCLEOTIDE SEQUENCE [LARGE SCALE GENOMIC DNA]</scope>
    <source>
        <strain evidence="10">B95-8</strain>
        <tissue evidence="10">Cell line</tissue>
    </source>
</reference>
<dbReference type="PRINTS" id="PR01186">
    <property type="entry name" value="INTEGRINB"/>
</dbReference>
<dbReference type="Proteomes" id="UP001266305">
    <property type="component" value="Unassembled WGS sequence"/>
</dbReference>
<dbReference type="GO" id="GO:0007229">
    <property type="term" value="P:integrin-mediated signaling pathway"/>
    <property type="evidence" value="ECO:0007669"/>
    <property type="project" value="UniProtKB-KW"/>
</dbReference>
<dbReference type="PANTHER" id="PTHR10082">
    <property type="entry name" value="INTEGRIN BETA SUBUNIT"/>
    <property type="match status" value="1"/>
</dbReference>
<evidence type="ECO:0000259" key="9">
    <source>
        <dbReference type="SMART" id="SM00187"/>
    </source>
</evidence>
<keyword evidence="8" id="KW-0130">Cell adhesion</keyword>
<comment type="subcellular location">
    <subcellularLocation>
        <location evidence="8">Cell membrane</location>
        <topology evidence="8">Single-pass type I membrane protein</topology>
    </subcellularLocation>
    <subcellularLocation>
        <location evidence="1">Membrane</location>
        <topology evidence="1">Single-pass type I membrane protein</topology>
    </subcellularLocation>
</comment>
<evidence type="ECO:0000313" key="11">
    <source>
        <dbReference type="Proteomes" id="UP001266305"/>
    </source>
</evidence>
<dbReference type="InterPro" id="IPR002369">
    <property type="entry name" value="Integrin_bsu_VWA"/>
</dbReference>
<keyword evidence="7" id="KW-0325">Glycoprotein</keyword>
<evidence type="ECO:0000256" key="2">
    <source>
        <dbReference type="ARBA" id="ARBA00007449"/>
    </source>
</evidence>
<dbReference type="InterPro" id="IPR036465">
    <property type="entry name" value="vWFA_dom_sf"/>
</dbReference>
<evidence type="ECO:0000256" key="4">
    <source>
        <dbReference type="ARBA" id="ARBA00023037"/>
    </source>
</evidence>
<organism evidence="10 11">
    <name type="scientific">Saguinus oedipus</name>
    <name type="common">Cotton-top tamarin</name>
    <name type="synonym">Oedipomidas oedipus</name>
    <dbReference type="NCBI Taxonomy" id="9490"/>
    <lineage>
        <taxon>Eukaryota</taxon>
        <taxon>Metazoa</taxon>
        <taxon>Chordata</taxon>
        <taxon>Craniata</taxon>
        <taxon>Vertebrata</taxon>
        <taxon>Euteleostomi</taxon>
        <taxon>Mammalia</taxon>
        <taxon>Eutheria</taxon>
        <taxon>Euarchontoglires</taxon>
        <taxon>Primates</taxon>
        <taxon>Haplorrhini</taxon>
        <taxon>Platyrrhini</taxon>
        <taxon>Cebidae</taxon>
        <taxon>Callitrichinae</taxon>
        <taxon>Saguinus</taxon>
    </lineage>
</organism>
<dbReference type="SUPFAM" id="SSF53300">
    <property type="entry name" value="vWA-like"/>
    <property type="match status" value="1"/>
</dbReference>
<keyword evidence="6" id="KW-1015">Disulfide bond</keyword>
<comment type="similarity">
    <text evidence="2 8">Belongs to the integrin beta chain family.</text>
</comment>
<evidence type="ECO:0000256" key="3">
    <source>
        <dbReference type="ARBA" id="ARBA00022692"/>
    </source>
</evidence>
<evidence type="ECO:0000256" key="7">
    <source>
        <dbReference type="ARBA" id="ARBA00023180"/>
    </source>
</evidence>
<dbReference type="Pfam" id="PF00362">
    <property type="entry name" value="Integrin_beta"/>
    <property type="match status" value="1"/>
</dbReference>
<evidence type="ECO:0000256" key="8">
    <source>
        <dbReference type="RuleBase" id="RU000633"/>
    </source>
</evidence>
<protein>
    <recommendedName>
        <fullName evidence="8">Integrin beta</fullName>
    </recommendedName>
</protein>
<accession>A0ABQ9VT79</accession>
<name>A0ABQ9VT79_SAGOE</name>
<dbReference type="SMART" id="SM00187">
    <property type="entry name" value="INB"/>
    <property type="match status" value="1"/>
</dbReference>
<comment type="caution">
    <text evidence="10">The sequence shown here is derived from an EMBL/GenBank/DDBJ whole genome shotgun (WGS) entry which is preliminary data.</text>
</comment>
<evidence type="ECO:0000256" key="5">
    <source>
        <dbReference type="ARBA" id="ARBA00023136"/>
    </source>
</evidence>
<keyword evidence="5" id="KW-0472">Membrane</keyword>
<evidence type="ECO:0000256" key="1">
    <source>
        <dbReference type="ARBA" id="ARBA00004479"/>
    </source>
</evidence>
<dbReference type="Gene3D" id="3.40.50.410">
    <property type="entry name" value="von Willebrand factor, type A domain"/>
    <property type="match status" value="1"/>
</dbReference>
<dbReference type="PANTHER" id="PTHR10082:SF42">
    <property type="entry name" value="INTEGRIN BETA-4"/>
    <property type="match status" value="1"/>
</dbReference>
<evidence type="ECO:0000313" key="10">
    <source>
        <dbReference type="EMBL" id="KAK2112059.1"/>
    </source>
</evidence>
<dbReference type="EMBL" id="JASSZA010000005">
    <property type="protein sequence ID" value="KAK2112059.1"/>
    <property type="molecule type" value="Genomic_DNA"/>
</dbReference>
<sequence length="310" mass="34105">MTLCCVSAGSLLSGHAPLCLPQRDIGWRPDSTHLLVFSTESAFHYEADGANVLAGIMNRNDERCHLDATGSYTQYRTQDYPSVPTLVRLLAKHNIIPIFAVTNYSYSYYEKLHTYFPVSSLGVLQEDSSNIVELLEEAFNRIRSNLDIRALDSPRGLRTEVTSKMFQKTKTGHYHCRCDCDCAGKEGVFSPEGGEQELMSGIQTPPRNLGAEGLQAPVALWSLGLGLLWLTTGSLQGMYQVQLRAIEHVDGTHVCQLPEEDQKGNIHLKPSFSDGLKMDVGIICDVCPCELVRHRSTGKEGGAEPSTLGS</sequence>
<gene>
    <name evidence="10" type="primary">ITGB4_2</name>
    <name evidence="10" type="ORF">P7K49_011806</name>
</gene>
<feature type="domain" description="Integrin beta subunit VWA" evidence="9">
    <location>
        <begin position="5"/>
        <end position="287"/>
    </location>
</feature>
<dbReference type="InterPro" id="IPR015812">
    <property type="entry name" value="Integrin_bsu"/>
</dbReference>